<evidence type="ECO:0000256" key="3">
    <source>
        <dbReference type="ARBA" id="ARBA00022692"/>
    </source>
</evidence>
<evidence type="ECO:0000256" key="1">
    <source>
        <dbReference type="ARBA" id="ARBA00004141"/>
    </source>
</evidence>
<dbReference type="GO" id="GO:0046872">
    <property type="term" value="F:metal ion binding"/>
    <property type="evidence" value="ECO:0007669"/>
    <property type="project" value="UniProtKB-KW"/>
</dbReference>
<keyword evidence="5 7" id="KW-0472">Membrane</keyword>
<feature type="transmembrane region" description="Helical" evidence="7">
    <location>
        <begin position="17"/>
        <end position="38"/>
    </location>
</feature>
<accession>A0A6B2G3H1</accession>
<comment type="similarity">
    <text evidence="2">Belongs to the ADIPOR family.</text>
</comment>
<name>A0A6B2G3H1_MYXSQ</name>
<feature type="transmembrane region" description="Helical" evidence="7">
    <location>
        <begin position="81"/>
        <end position="100"/>
    </location>
</feature>
<dbReference type="GO" id="GO:0033211">
    <property type="term" value="P:adiponectin-activated signaling pathway"/>
    <property type="evidence" value="ECO:0007669"/>
    <property type="project" value="TreeGrafter"/>
</dbReference>
<keyword evidence="4 7" id="KW-1133">Transmembrane helix</keyword>
<sequence>MVPVHYYSFYCNPTLRIVYISVAIGMAFLCILASLLDIMSTPPFRPVRGLIFLGFGLSSIIPIIHHFCIYPYNYSVKITQIHWLVLMGSFYVSGCLLYMFLVPERFFPGKISLAFQSHQIFHVFVVIGTLLHLYALNQMSIIRVKKGKICFPNETLDITFA</sequence>
<keyword evidence="3 7" id="KW-0812">Transmembrane</keyword>
<evidence type="ECO:0000313" key="8">
    <source>
        <dbReference type="EMBL" id="NDJ96049.1"/>
    </source>
</evidence>
<keyword evidence="8" id="KW-0675">Receptor</keyword>
<feature type="binding site" evidence="6">
    <location>
        <position position="118"/>
    </location>
    <ligand>
        <name>Zn(2+)</name>
        <dbReference type="ChEBI" id="CHEBI:29105"/>
    </ligand>
</feature>
<evidence type="ECO:0000256" key="4">
    <source>
        <dbReference type="ARBA" id="ARBA00022989"/>
    </source>
</evidence>
<feature type="transmembrane region" description="Helical" evidence="7">
    <location>
        <begin position="120"/>
        <end position="136"/>
    </location>
</feature>
<evidence type="ECO:0000256" key="5">
    <source>
        <dbReference type="ARBA" id="ARBA00023136"/>
    </source>
</evidence>
<keyword evidence="6" id="KW-0862">Zinc</keyword>
<dbReference type="PANTHER" id="PTHR20855">
    <property type="entry name" value="ADIPOR/PROGESTIN RECEPTOR-RELATED"/>
    <property type="match status" value="1"/>
</dbReference>
<keyword evidence="6" id="KW-0479">Metal-binding</keyword>
<organism evidence="8">
    <name type="scientific">Myxobolus squamalis</name>
    <name type="common">Myxosporean</name>
    <dbReference type="NCBI Taxonomy" id="59785"/>
    <lineage>
        <taxon>Eukaryota</taxon>
        <taxon>Metazoa</taxon>
        <taxon>Cnidaria</taxon>
        <taxon>Myxozoa</taxon>
        <taxon>Myxosporea</taxon>
        <taxon>Bivalvulida</taxon>
        <taxon>Platysporina</taxon>
        <taxon>Myxobolidae</taxon>
        <taxon>Myxobolus</taxon>
    </lineage>
</organism>
<dbReference type="GO" id="GO:0005886">
    <property type="term" value="C:plasma membrane"/>
    <property type="evidence" value="ECO:0007669"/>
    <property type="project" value="TreeGrafter"/>
</dbReference>
<reference evidence="8" key="1">
    <citation type="submission" date="2018-11" db="EMBL/GenBank/DDBJ databases">
        <title>Myxobolus squamalis genome and transcriptome.</title>
        <authorList>
            <person name="Yahalomi D."/>
            <person name="Atkinson S.D."/>
            <person name="Neuhof M."/>
            <person name="Chang E.S."/>
            <person name="Philippe H."/>
            <person name="Cartwright P."/>
            <person name="Bartholomew J.L."/>
            <person name="Huchon D."/>
        </authorList>
    </citation>
    <scope>NUCLEOTIDE SEQUENCE</scope>
    <source>
        <strain evidence="8">71B08</strain>
        <tissue evidence="8">Whole</tissue>
    </source>
</reference>
<dbReference type="PANTHER" id="PTHR20855:SF52">
    <property type="entry name" value="ADIPONECTIN RECEPTOR PROTEIN"/>
    <property type="match status" value="1"/>
</dbReference>
<feature type="binding site" evidence="6">
    <location>
        <position position="122"/>
    </location>
    <ligand>
        <name>Zn(2+)</name>
        <dbReference type="ChEBI" id="CHEBI:29105"/>
    </ligand>
</feature>
<evidence type="ECO:0000256" key="7">
    <source>
        <dbReference type="SAM" id="Phobius"/>
    </source>
</evidence>
<evidence type="ECO:0000256" key="6">
    <source>
        <dbReference type="PIRSR" id="PIRSR604254-1"/>
    </source>
</evidence>
<dbReference type="AlphaFoldDB" id="A0A6B2G3H1"/>
<dbReference type="Pfam" id="PF03006">
    <property type="entry name" value="HlyIII"/>
    <property type="match status" value="1"/>
</dbReference>
<protein>
    <submittedName>
        <fullName evidence="8">Adiponectin receptor protein 2 (Trinotate prediction)</fullName>
    </submittedName>
</protein>
<dbReference type="GO" id="GO:0038023">
    <property type="term" value="F:signaling receptor activity"/>
    <property type="evidence" value="ECO:0007669"/>
    <property type="project" value="TreeGrafter"/>
</dbReference>
<feature type="transmembrane region" description="Helical" evidence="7">
    <location>
        <begin position="50"/>
        <end position="69"/>
    </location>
</feature>
<proteinExistence type="inferred from homology"/>
<comment type="subcellular location">
    <subcellularLocation>
        <location evidence="1">Membrane</location>
        <topology evidence="1">Multi-pass membrane protein</topology>
    </subcellularLocation>
</comment>
<dbReference type="InterPro" id="IPR004254">
    <property type="entry name" value="AdipoR/HlyIII-related"/>
</dbReference>
<dbReference type="EMBL" id="GHBR01000492">
    <property type="protein sequence ID" value="NDJ96049.1"/>
    <property type="molecule type" value="Transcribed_RNA"/>
</dbReference>
<evidence type="ECO:0000256" key="2">
    <source>
        <dbReference type="ARBA" id="ARBA00007018"/>
    </source>
</evidence>